<evidence type="ECO:0000259" key="9">
    <source>
        <dbReference type="Pfam" id="PF01035"/>
    </source>
</evidence>
<organism evidence="11 12">
    <name type="scientific">Alkalibacillus flavidus</name>
    <dbReference type="NCBI Taxonomy" id="546021"/>
    <lineage>
        <taxon>Bacteria</taxon>
        <taxon>Bacillati</taxon>
        <taxon>Bacillota</taxon>
        <taxon>Bacilli</taxon>
        <taxon>Bacillales</taxon>
        <taxon>Bacillaceae</taxon>
        <taxon>Alkalibacillus</taxon>
    </lineage>
</organism>
<dbReference type="EMBL" id="JBEPMX010000007">
    <property type="protein sequence ID" value="MET3683565.1"/>
    <property type="molecule type" value="Genomic_DNA"/>
</dbReference>
<evidence type="ECO:0000256" key="3">
    <source>
        <dbReference type="ARBA" id="ARBA00022603"/>
    </source>
</evidence>
<dbReference type="Pfam" id="PF02870">
    <property type="entry name" value="Methyltransf_1N"/>
    <property type="match status" value="1"/>
</dbReference>
<evidence type="ECO:0000256" key="6">
    <source>
        <dbReference type="ARBA" id="ARBA00023204"/>
    </source>
</evidence>
<dbReference type="Pfam" id="PF01035">
    <property type="entry name" value="DNA_binding_1"/>
    <property type="match status" value="1"/>
</dbReference>
<keyword evidence="3 8" id="KW-0489">Methyltransferase</keyword>
<dbReference type="GO" id="GO:0008168">
    <property type="term" value="F:methyltransferase activity"/>
    <property type="evidence" value="ECO:0007669"/>
    <property type="project" value="UniProtKB-KW"/>
</dbReference>
<evidence type="ECO:0000256" key="1">
    <source>
        <dbReference type="ARBA" id="ARBA00001286"/>
    </source>
</evidence>
<evidence type="ECO:0000256" key="2">
    <source>
        <dbReference type="ARBA" id="ARBA00022490"/>
    </source>
</evidence>
<accession>A0ABV2KY01</accession>
<dbReference type="PANTHER" id="PTHR10815:SF5">
    <property type="entry name" value="METHYLATED-DNA--PROTEIN-CYSTEINE METHYLTRANSFERASE"/>
    <property type="match status" value="1"/>
</dbReference>
<dbReference type="CDD" id="cd06445">
    <property type="entry name" value="ATase"/>
    <property type="match status" value="1"/>
</dbReference>
<dbReference type="SUPFAM" id="SSF46767">
    <property type="entry name" value="Methylated DNA-protein cysteine methyltransferase, C-terminal domain"/>
    <property type="match status" value="1"/>
</dbReference>
<evidence type="ECO:0000256" key="5">
    <source>
        <dbReference type="ARBA" id="ARBA00022763"/>
    </source>
</evidence>
<dbReference type="RefSeq" id="WP_354220127.1">
    <property type="nucleotide sequence ID" value="NZ_JBEPMX010000007.1"/>
</dbReference>
<reference evidence="11 12" key="1">
    <citation type="submission" date="2024-06" db="EMBL/GenBank/DDBJ databases">
        <title>Genomic Encyclopedia of Type Strains, Phase IV (KMG-IV): sequencing the most valuable type-strain genomes for metagenomic binning, comparative biology and taxonomic classification.</title>
        <authorList>
            <person name="Goeker M."/>
        </authorList>
    </citation>
    <scope>NUCLEOTIDE SEQUENCE [LARGE SCALE GENOMIC DNA]</scope>
    <source>
        <strain evidence="11 12">DSM 23520</strain>
    </source>
</reference>
<keyword evidence="2 8" id="KW-0963">Cytoplasm</keyword>
<comment type="catalytic activity">
    <reaction evidence="1 8">
        <text>a 4-O-methyl-thymidine in DNA + L-cysteinyl-[protein] = a thymidine in DNA + S-methyl-L-cysteinyl-[protein]</text>
        <dbReference type="Rhea" id="RHEA:53428"/>
        <dbReference type="Rhea" id="RHEA-COMP:10131"/>
        <dbReference type="Rhea" id="RHEA-COMP:10132"/>
        <dbReference type="Rhea" id="RHEA-COMP:13555"/>
        <dbReference type="Rhea" id="RHEA-COMP:13556"/>
        <dbReference type="ChEBI" id="CHEBI:29950"/>
        <dbReference type="ChEBI" id="CHEBI:82612"/>
        <dbReference type="ChEBI" id="CHEBI:137386"/>
        <dbReference type="ChEBI" id="CHEBI:137387"/>
        <dbReference type="EC" id="2.1.1.63"/>
    </reaction>
</comment>
<keyword evidence="12" id="KW-1185">Reference proteome</keyword>
<dbReference type="InterPro" id="IPR008332">
    <property type="entry name" value="MethylG_MeTrfase_N"/>
</dbReference>
<evidence type="ECO:0000256" key="8">
    <source>
        <dbReference type="HAMAP-Rule" id="MF_00772"/>
    </source>
</evidence>
<dbReference type="EC" id="2.1.1.63" evidence="8"/>
<feature type="domain" description="Methylated-DNA-[protein]-cysteine S-methyltransferase DNA binding" evidence="9">
    <location>
        <begin position="87"/>
        <end position="167"/>
    </location>
</feature>
<feature type="active site" description="Nucleophile; methyl group acceptor" evidence="8">
    <location>
        <position position="138"/>
    </location>
</feature>
<keyword evidence="6 8" id="KW-0234">DNA repair</keyword>
<keyword evidence="5 8" id="KW-0227">DNA damage</keyword>
<dbReference type="GO" id="GO:0032259">
    <property type="term" value="P:methylation"/>
    <property type="evidence" value="ECO:0007669"/>
    <property type="project" value="UniProtKB-KW"/>
</dbReference>
<comment type="similarity">
    <text evidence="8">Belongs to the MGMT family.</text>
</comment>
<evidence type="ECO:0000256" key="7">
    <source>
        <dbReference type="ARBA" id="ARBA00049348"/>
    </source>
</evidence>
<comment type="function">
    <text evidence="8">Involved in the cellular defense against the biological effects of O6-methylguanine (O6-MeG) and O4-methylthymine (O4-MeT) in DNA. Repairs the methylated nucleobase in DNA by stoichiometrically transferring the methyl group to a cysteine residue in the enzyme. This is a suicide reaction: the enzyme is irreversibly inactivated.</text>
</comment>
<dbReference type="PANTHER" id="PTHR10815">
    <property type="entry name" value="METHYLATED-DNA--PROTEIN-CYSTEINE METHYLTRANSFERASE"/>
    <property type="match status" value="1"/>
</dbReference>
<dbReference type="SUPFAM" id="SSF53155">
    <property type="entry name" value="Methylated DNA-protein cysteine methyltransferase domain"/>
    <property type="match status" value="1"/>
</dbReference>
<comment type="caution">
    <text evidence="11">The sequence shown here is derived from an EMBL/GenBank/DDBJ whole genome shotgun (WGS) entry which is preliminary data.</text>
</comment>
<dbReference type="PROSITE" id="PS00374">
    <property type="entry name" value="MGMT"/>
    <property type="match status" value="1"/>
</dbReference>
<comment type="catalytic activity">
    <reaction evidence="7 8">
        <text>a 6-O-methyl-2'-deoxyguanosine in DNA + L-cysteinyl-[protein] = S-methyl-L-cysteinyl-[protein] + a 2'-deoxyguanosine in DNA</text>
        <dbReference type="Rhea" id="RHEA:24000"/>
        <dbReference type="Rhea" id="RHEA-COMP:10131"/>
        <dbReference type="Rhea" id="RHEA-COMP:10132"/>
        <dbReference type="Rhea" id="RHEA-COMP:11367"/>
        <dbReference type="Rhea" id="RHEA-COMP:11368"/>
        <dbReference type="ChEBI" id="CHEBI:29950"/>
        <dbReference type="ChEBI" id="CHEBI:82612"/>
        <dbReference type="ChEBI" id="CHEBI:85445"/>
        <dbReference type="ChEBI" id="CHEBI:85448"/>
        <dbReference type="EC" id="2.1.1.63"/>
    </reaction>
</comment>
<dbReference type="Proteomes" id="UP001549167">
    <property type="component" value="Unassembled WGS sequence"/>
</dbReference>
<dbReference type="InterPro" id="IPR036217">
    <property type="entry name" value="MethylDNA_cys_MeTrfase_DNAb"/>
</dbReference>
<dbReference type="HAMAP" id="MF_00772">
    <property type="entry name" value="OGT"/>
    <property type="match status" value="1"/>
</dbReference>
<evidence type="ECO:0000313" key="12">
    <source>
        <dbReference type="Proteomes" id="UP001549167"/>
    </source>
</evidence>
<evidence type="ECO:0000256" key="4">
    <source>
        <dbReference type="ARBA" id="ARBA00022679"/>
    </source>
</evidence>
<name>A0ABV2KY01_9BACI</name>
<dbReference type="Gene3D" id="3.30.160.70">
    <property type="entry name" value="Methylated DNA-protein cysteine methyltransferase domain"/>
    <property type="match status" value="1"/>
</dbReference>
<comment type="subcellular location">
    <subcellularLocation>
        <location evidence="8">Cytoplasm</location>
    </subcellularLocation>
</comment>
<sequence length="169" mass="19352">MTIYVAEYESPVGPLYMGGTETELYWIKYGTRDHVHARFDQWLNKYFANVTFYHQPDLFSDVFRQFDAYFNQGLEQFDMNLTLHGTDFQRDVWQALLDIPYGDTWSYLDVAEAINRPKAVRAVGGAVNRNPFTIVVPCHRVVGKNGSLVGYGGGLDKKKSLLSLETVLR</sequence>
<gene>
    <name evidence="11" type="ORF">ABID56_001660</name>
</gene>
<keyword evidence="4 8" id="KW-0808">Transferase</keyword>
<dbReference type="InterPro" id="IPR036388">
    <property type="entry name" value="WH-like_DNA-bd_sf"/>
</dbReference>
<evidence type="ECO:0000259" key="10">
    <source>
        <dbReference type="Pfam" id="PF02870"/>
    </source>
</evidence>
<feature type="domain" description="Methylguanine DNA methyltransferase ribonuclease-like" evidence="10">
    <location>
        <begin position="3"/>
        <end position="82"/>
    </location>
</feature>
<dbReference type="NCBIfam" id="TIGR00589">
    <property type="entry name" value="ogt"/>
    <property type="match status" value="1"/>
</dbReference>
<dbReference type="Gene3D" id="1.10.10.10">
    <property type="entry name" value="Winged helix-like DNA-binding domain superfamily/Winged helix DNA-binding domain"/>
    <property type="match status" value="1"/>
</dbReference>
<protein>
    <recommendedName>
        <fullName evidence="8">Methylated-DNA--protein-cysteine methyltransferase</fullName>
        <ecNumber evidence="8">2.1.1.63</ecNumber>
    </recommendedName>
    <alternativeName>
        <fullName evidence="8">6-O-methylguanine-DNA methyltransferase</fullName>
        <shortName evidence="8">MGMT</shortName>
    </alternativeName>
    <alternativeName>
        <fullName evidence="8">O-6-methylguanine-DNA-alkyltransferase</fullName>
    </alternativeName>
</protein>
<comment type="miscellaneous">
    <text evidence="8">This enzyme catalyzes only one turnover and therefore is not strictly catalytic. According to one definition, an enzyme is a biocatalyst that acts repeatedly and over many reaction cycles.</text>
</comment>
<evidence type="ECO:0000313" key="11">
    <source>
        <dbReference type="EMBL" id="MET3683565.1"/>
    </source>
</evidence>
<dbReference type="InterPro" id="IPR001497">
    <property type="entry name" value="MethylDNA_cys_MeTrfase_AS"/>
</dbReference>
<dbReference type="InterPro" id="IPR014048">
    <property type="entry name" value="MethylDNA_cys_MeTrfase_DNA-bd"/>
</dbReference>
<dbReference type="InterPro" id="IPR023546">
    <property type="entry name" value="MGMT"/>
</dbReference>
<proteinExistence type="inferred from homology"/>
<dbReference type="InterPro" id="IPR036631">
    <property type="entry name" value="MGMT_N_sf"/>
</dbReference>